<feature type="domain" description="AMP-dependent synthetase/ligase" evidence="1">
    <location>
        <begin position="5"/>
        <end position="350"/>
    </location>
</feature>
<comment type="caution">
    <text evidence="3">The sequence shown here is derived from an EMBL/GenBank/DDBJ whole genome shotgun (WGS) entry which is preliminary data.</text>
</comment>
<dbReference type="PANTHER" id="PTHR45527">
    <property type="entry name" value="NONRIBOSOMAL PEPTIDE SYNTHETASE"/>
    <property type="match status" value="1"/>
</dbReference>
<dbReference type="AlphaFoldDB" id="A0A917TZY3"/>
<dbReference type="InterPro" id="IPR025110">
    <property type="entry name" value="AMP-bd_C"/>
</dbReference>
<proteinExistence type="predicted"/>
<gene>
    <name evidence="3" type="ORF">GCM10007977_055920</name>
</gene>
<dbReference type="PANTHER" id="PTHR45527:SF1">
    <property type="entry name" value="FATTY ACID SYNTHASE"/>
    <property type="match status" value="1"/>
</dbReference>
<protein>
    <submittedName>
        <fullName evidence="3">Amino acid adenylation protein</fullName>
    </submittedName>
</protein>
<dbReference type="Pfam" id="PF00501">
    <property type="entry name" value="AMP-binding"/>
    <property type="match status" value="1"/>
</dbReference>
<dbReference type="Gene3D" id="3.40.50.12780">
    <property type="entry name" value="N-terminal domain of ligase-like"/>
    <property type="match status" value="1"/>
</dbReference>
<dbReference type="GO" id="GO:0043041">
    <property type="term" value="P:amino acid activation for nonribosomal peptide biosynthetic process"/>
    <property type="evidence" value="ECO:0007669"/>
    <property type="project" value="TreeGrafter"/>
</dbReference>
<dbReference type="GO" id="GO:0044550">
    <property type="term" value="P:secondary metabolite biosynthetic process"/>
    <property type="evidence" value="ECO:0007669"/>
    <property type="project" value="TreeGrafter"/>
</dbReference>
<keyword evidence="4" id="KW-1185">Reference proteome</keyword>
<sequence length="492" mass="52719">MYHWFRRSVERSPDATALDVGGQTYTYAQLHDIVERLAGAISSAGPAAVGLLAARSLAAYAGYLAALRAGAVVVPLNPAFPPVRNAQMCRAAGVSLIVVDERGAERADDVRLDLGAGTLYLAGGWTRSAPLRAAPPPAGSAQPDDVAYTLFTSGSTGRPKGVPIRHRNADAYLAYCLDRYEAGPGDRISQTFDLTFDPSVFDMFVAWGSGATLVVPQPDEILTPVRWVRERRITHWFSVPSVVSLARRLRMLSPGAMPSLRYSLFAGEPLTLDQAGAWADAAPASIVENLYGPTELTVTCTGYRLPARRADWPDTANGTVPIGEVHPHLDAWVLDDELCVGGPQCFAGYLDPAHDAGRFVTRGGVRYYRTGDRVRRGQPGQGGLLHCGRLDDQVKVHGYRIELGEVETVLRAHPGVLDAVVLAVEAGDSTVLRAVYTGDPAAAADLPGDCARRLPAYMVPAQVRHLDALPTNANGKTDRRRLAELVGAGEAR</sequence>
<dbReference type="GO" id="GO:0031177">
    <property type="term" value="F:phosphopantetheine binding"/>
    <property type="evidence" value="ECO:0007669"/>
    <property type="project" value="TreeGrafter"/>
</dbReference>
<dbReference type="InterPro" id="IPR045851">
    <property type="entry name" value="AMP-bd_C_sf"/>
</dbReference>
<reference evidence="3" key="1">
    <citation type="journal article" date="2014" name="Int. J. Syst. Evol. Microbiol.">
        <title>Complete genome sequence of Corynebacterium casei LMG S-19264T (=DSM 44701T), isolated from a smear-ripened cheese.</title>
        <authorList>
            <consortium name="US DOE Joint Genome Institute (JGI-PGF)"/>
            <person name="Walter F."/>
            <person name="Albersmeier A."/>
            <person name="Kalinowski J."/>
            <person name="Ruckert C."/>
        </authorList>
    </citation>
    <scope>NUCLEOTIDE SEQUENCE</scope>
    <source>
        <strain evidence="3">JCM 19831</strain>
    </source>
</reference>
<dbReference type="InterPro" id="IPR000873">
    <property type="entry name" value="AMP-dep_synth/lig_dom"/>
</dbReference>
<evidence type="ECO:0000313" key="3">
    <source>
        <dbReference type="EMBL" id="GGM47080.1"/>
    </source>
</evidence>
<evidence type="ECO:0000259" key="2">
    <source>
        <dbReference type="Pfam" id="PF13193"/>
    </source>
</evidence>
<name>A0A917TZY3_9ACTN</name>
<reference evidence="3" key="2">
    <citation type="submission" date="2020-09" db="EMBL/GenBank/DDBJ databases">
        <authorList>
            <person name="Sun Q."/>
            <person name="Ohkuma M."/>
        </authorList>
    </citation>
    <scope>NUCLEOTIDE SEQUENCE</scope>
    <source>
        <strain evidence="3">JCM 19831</strain>
    </source>
</reference>
<dbReference type="RefSeq" id="WP_190252981.1">
    <property type="nucleotide sequence ID" value="NZ_BMPI01000029.1"/>
</dbReference>
<dbReference type="Proteomes" id="UP000642070">
    <property type="component" value="Unassembled WGS sequence"/>
</dbReference>
<dbReference type="Gene3D" id="3.30.300.30">
    <property type="match status" value="1"/>
</dbReference>
<dbReference type="InterPro" id="IPR042099">
    <property type="entry name" value="ANL_N_sf"/>
</dbReference>
<organism evidence="3 4">
    <name type="scientific">Dactylosporangium sucinum</name>
    <dbReference type="NCBI Taxonomy" id="1424081"/>
    <lineage>
        <taxon>Bacteria</taxon>
        <taxon>Bacillati</taxon>
        <taxon>Actinomycetota</taxon>
        <taxon>Actinomycetes</taxon>
        <taxon>Micromonosporales</taxon>
        <taxon>Micromonosporaceae</taxon>
        <taxon>Dactylosporangium</taxon>
    </lineage>
</organism>
<evidence type="ECO:0000259" key="1">
    <source>
        <dbReference type="Pfam" id="PF00501"/>
    </source>
</evidence>
<dbReference type="Pfam" id="PF13193">
    <property type="entry name" value="AMP-binding_C"/>
    <property type="match status" value="1"/>
</dbReference>
<dbReference type="GO" id="GO:0005737">
    <property type="term" value="C:cytoplasm"/>
    <property type="evidence" value="ECO:0007669"/>
    <property type="project" value="TreeGrafter"/>
</dbReference>
<feature type="domain" description="AMP-binding enzyme C-terminal" evidence="2">
    <location>
        <begin position="405"/>
        <end position="476"/>
    </location>
</feature>
<accession>A0A917TZY3</accession>
<dbReference type="EMBL" id="BMPI01000029">
    <property type="protein sequence ID" value="GGM47080.1"/>
    <property type="molecule type" value="Genomic_DNA"/>
</dbReference>
<evidence type="ECO:0000313" key="4">
    <source>
        <dbReference type="Proteomes" id="UP000642070"/>
    </source>
</evidence>
<dbReference type="SUPFAM" id="SSF56801">
    <property type="entry name" value="Acetyl-CoA synthetase-like"/>
    <property type="match status" value="1"/>
</dbReference>